<reference evidence="14" key="1">
    <citation type="submission" date="2023-06" db="EMBL/GenBank/DDBJ databases">
        <authorList>
            <person name="Delattre M."/>
        </authorList>
    </citation>
    <scope>NUCLEOTIDE SEQUENCE</scope>
    <source>
        <strain evidence="14">AF72</strain>
    </source>
</reference>
<keyword evidence="2" id="KW-0479">Metal-binding</keyword>
<feature type="domain" description="C2H2-type" evidence="12">
    <location>
        <begin position="191"/>
        <end position="218"/>
    </location>
</feature>
<keyword evidence="8" id="KW-0539">Nucleus</keyword>
<dbReference type="EMBL" id="CATQJA010000735">
    <property type="protein sequence ID" value="CAJ0563621.1"/>
    <property type="molecule type" value="Genomic_DNA"/>
</dbReference>
<evidence type="ECO:0000313" key="14">
    <source>
        <dbReference type="EMBL" id="CAJ0563621.1"/>
    </source>
</evidence>
<evidence type="ECO:0000256" key="6">
    <source>
        <dbReference type="ARBA" id="ARBA00022837"/>
    </source>
</evidence>
<dbReference type="SUPFAM" id="SSF57667">
    <property type="entry name" value="beta-beta-alpha zinc fingers"/>
    <property type="match status" value="2"/>
</dbReference>
<dbReference type="InterPro" id="IPR036236">
    <property type="entry name" value="Znf_C2H2_sf"/>
</dbReference>
<dbReference type="SMART" id="SM00355">
    <property type="entry name" value="ZnF_C2H2"/>
    <property type="match status" value="3"/>
</dbReference>
<keyword evidence="7" id="KW-0238">DNA-binding</keyword>
<evidence type="ECO:0000256" key="5">
    <source>
        <dbReference type="ARBA" id="ARBA00022833"/>
    </source>
</evidence>
<dbReference type="GO" id="GO:0000978">
    <property type="term" value="F:RNA polymerase II cis-regulatory region sequence-specific DNA binding"/>
    <property type="evidence" value="ECO:0007669"/>
    <property type="project" value="TreeGrafter"/>
</dbReference>
<dbReference type="SUPFAM" id="SSF47473">
    <property type="entry name" value="EF-hand"/>
    <property type="match status" value="1"/>
</dbReference>
<dbReference type="GO" id="GO:0008270">
    <property type="term" value="F:zinc ion binding"/>
    <property type="evidence" value="ECO:0007669"/>
    <property type="project" value="UniProtKB-KW"/>
</dbReference>
<feature type="domain" description="C2H2-type" evidence="12">
    <location>
        <begin position="219"/>
        <end position="238"/>
    </location>
</feature>
<feature type="domain" description="EF-hand" evidence="13">
    <location>
        <begin position="334"/>
        <end position="369"/>
    </location>
</feature>
<dbReference type="AlphaFoldDB" id="A0AA36FVD8"/>
<dbReference type="Pfam" id="PF13202">
    <property type="entry name" value="EF-hand_5"/>
    <property type="match status" value="1"/>
</dbReference>
<dbReference type="GO" id="GO:0055059">
    <property type="term" value="P:asymmetric neuroblast division"/>
    <property type="evidence" value="ECO:0007669"/>
    <property type="project" value="UniProtKB-ARBA"/>
</dbReference>
<organism evidence="14 15">
    <name type="scientific">Mesorhabditis spiculigera</name>
    <dbReference type="NCBI Taxonomy" id="96644"/>
    <lineage>
        <taxon>Eukaryota</taxon>
        <taxon>Metazoa</taxon>
        <taxon>Ecdysozoa</taxon>
        <taxon>Nematoda</taxon>
        <taxon>Chromadorea</taxon>
        <taxon>Rhabditida</taxon>
        <taxon>Rhabditina</taxon>
        <taxon>Rhabditomorpha</taxon>
        <taxon>Rhabditoidea</taxon>
        <taxon>Rhabditidae</taxon>
        <taxon>Mesorhabditinae</taxon>
        <taxon>Mesorhabditis</taxon>
    </lineage>
</organism>
<dbReference type="InterPro" id="IPR002048">
    <property type="entry name" value="EF_hand_dom"/>
</dbReference>
<dbReference type="Gene3D" id="3.30.160.60">
    <property type="entry name" value="Classic Zinc Finger"/>
    <property type="match status" value="3"/>
</dbReference>
<feature type="domain" description="C2H2-type" evidence="12">
    <location>
        <begin position="163"/>
        <end position="190"/>
    </location>
</feature>
<keyword evidence="15" id="KW-1185">Reference proteome</keyword>
<evidence type="ECO:0000256" key="9">
    <source>
        <dbReference type="ARBA" id="ARBA00037948"/>
    </source>
</evidence>
<keyword evidence="6" id="KW-0106">Calcium</keyword>
<evidence type="ECO:0000256" key="10">
    <source>
        <dbReference type="PROSITE-ProRule" id="PRU00042"/>
    </source>
</evidence>
<dbReference type="PROSITE" id="PS50157">
    <property type="entry name" value="ZINC_FINGER_C2H2_2"/>
    <property type="match status" value="3"/>
</dbReference>
<dbReference type="FunFam" id="3.30.160.60:FF:000207">
    <property type="entry name" value="zinc finger protein SNAI2"/>
    <property type="match status" value="1"/>
</dbReference>
<dbReference type="InterPro" id="IPR013087">
    <property type="entry name" value="Znf_C2H2_type"/>
</dbReference>
<dbReference type="FunFam" id="3.30.160.60:FF:002343">
    <property type="entry name" value="Zinc finger protein 33A"/>
    <property type="match status" value="1"/>
</dbReference>
<dbReference type="GO" id="GO:0005509">
    <property type="term" value="F:calcium ion binding"/>
    <property type="evidence" value="ECO:0007669"/>
    <property type="project" value="InterPro"/>
</dbReference>
<feature type="domain" description="EF-hand" evidence="13">
    <location>
        <begin position="409"/>
        <end position="444"/>
    </location>
</feature>
<accession>A0AA36FVD8</accession>
<evidence type="ECO:0000256" key="4">
    <source>
        <dbReference type="ARBA" id="ARBA00022771"/>
    </source>
</evidence>
<keyword evidence="5" id="KW-0862">Zinc</keyword>
<evidence type="ECO:0000256" key="3">
    <source>
        <dbReference type="ARBA" id="ARBA00022737"/>
    </source>
</evidence>
<dbReference type="PROSITE" id="PS00018">
    <property type="entry name" value="EF_HAND_1"/>
    <property type="match status" value="2"/>
</dbReference>
<evidence type="ECO:0000256" key="8">
    <source>
        <dbReference type="ARBA" id="ARBA00023242"/>
    </source>
</evidence>
<dbReference type="Pfam" id="PF13499">
    <property type="entry name" value="EF-hand_7"/>
    <property type="match status" value="1"/>
</dbReference>
<dbReference type="GO" id="GO:0000981">
    <property type="term" value="F:DNA-binding transcription factor activity, RNA polymerase II-specific"/>
    <property type="evidence" value="ECO:0007669"/>
    <property type="project" value="TreeGrafter"/>
</dbReference>
<dbReference type="InterPro" id="IPR018247">
    <property type="entry name" value="EF_Hand_1_Ca_BS"/>
</dbReference>
<dbReference type="Proteomes" id="UP001177023">
    <property type="component" value="Unassembled WGS sequence"/>
</dbReference>
<feature type="non-terminal residue" evidence="14">
    <location>
        <position position="1"/>
    </location>
</feature>
<dbReference type="Pfam" id="PF00096">
    <property type="entry name" value="zf-C2H2"/>
    <property type="match status" value="2"/>
</dbReference>
<feature type="region of interest" description="Disordered" evidence="11">
    <location>
        <begin position="95"/>
        <end position="117"/>
    </location>
</feature>
<dbReference type="CDD" id="cd00051">
    <property type="entry name" value="EFh"/>
    <property type="match status" value="1"/>
</dbReference>
<evidence type="ECO:0000259" key="12">
    <source>
        <dbReference type="PROSITE" id="PS50157"/>
    </source>
</evidence>
<evidence type="ECO:0000256" key="2">
    <source>
        <dbReference type="ARBA" id="ARBA00022723"/>
    </source>
</evidence>
<feature type="compositionally biased region" description="Low complexity" evidence="11">
    <location>
        <begin position="130"/>
        <end position="149"/>
    </location>
</feature>
<dbReference type="PANTHER" id="PTHR23235">
    <property type="entry name" value="KRUEPPEL-LIKE TRANSCRIPTION FACTOR"/>
    <property type="match status" value="1"/>
</dbReference>
<comment type="caution">
    <text evidence="14">The sequence shown here is derived from an EMBL/GenBank/DDBJ whole genome shotgun (WGS) entry which is preliminary data.</text>
</comment>
<dbReference type="Gene3D" id="1.10.238.10">
    <property type="entry name" value="EF-hand"/>
    <property type="match status" value="2"/>
</dbReference>
<proteinExistence type="inferred from homology"/>
<dbReference type="InterPro" id="IPR011992">
    <property type="entry name" value="EF-hand-dom_pair"/>
</dbReference>
<name>A0AA36FVD8_9BILA</name>
<keyword evidence="3" id="KW-0677">Repeat</keyword>
<evidence type="ECO:0000256" key="7">
    <source>
        <dbReference type="ARBA" id="ARBA00023125"/>
    </source>
</evidence>
<dbReference type="SMART" id="SM00054">
    <property type="entry name" value="EFh"/>
    <property type="match status" value="3"/>
</dbReference>
<dbReference type="GO" id="GO:0005634">
    <property type="term" value="C:nucleus"/>
    <property type="evidence" value="ECO:0007669"/>
    <property type="project" value="UniProtKB-SubCell"/>
</dbReference>
<dbReference type="PROSITE" id="PS00028">
    <property type="entry name" value="ZINC_FINGER_C2H2_1"/>
    <property type="match status" value="2"/>
</dbReference>
<dbReference type="PANTHER" id="PTHR23235:SF120">
    <property type="entry name" value="KRUPPEL-LIKE FACTOR 15"/>
    <property type="match status" value="1"/>
</dbReference>
<evidence type="ECO:0000256" key="11">
    <source>
        <dbReference type="SAM" id="MobiDB-lite"/>
    </source>
</evidence>
<keyword evidence="4 10" id="KW-0863">Zinc-finger</keyword>
<gene>
    <name evidence="14" type="ORF">MSPICULIGERA_LOCUS2505</name>
</gene>
<evidence type="ECO:0000313" key="15">
    <source>
        <dbReference type="Proteomes" id="UP001177023"/>
    </source>
</evidence>
<evidence type="ECO:0000259" key="13">
    <source>
        <dbReference type="PROSITE" id="PS50222"/>
    </source>
</evidence>
<protein>
    <submittedName>
        <fullName evidence="14">Uncharacterized protein</fullName>
    </submittedName>
</protein>
<comment type="similarity">
    <text evidence="9">Belongs to the snail C2H2-type zinc-finger protein family.</text>
</comment>
<sequence>MNGSASMPFCFPFGPTPFAPLPFPGLLEAVAAGPVPGFARLQPMGMPAHLIPIYMQTIMRSLLPHNPQLQMGIPGMLQKIPSLDAMQTPVKVKNEPVAANELPKTPPGAAQEDRTPDDVVTMFPRIVTGSASARKASTSPSSSKAASPRQKNTKTAASPSAHCQCRFCGKIFTRHWLLQGHMRTHTGEKPFQCAHCPKSFADKSNLRAHEQTHSGLKPHECTRCGKRFALKSYLSKHEESKMLSTVSFVVTVTFCLAAPNRRINDGDYLGYRLAEAPDYLYDSGETAGARKPQNRVPDVVFVFLEDPKNSTKKQNKNGKPEGMTYSDFVKADICKENIARTCFDDADANGDGIVTKAELKKYQKDSMARVEKMFDEMYAHNFALADINGDDKISKSEAQKYASDQLKIVPDSEFDRLFNDMDTNGDGYLDKNEFTKLLDSWYRNDYNLKLQFNDYASTTNFPTLRPDPEIEQVPLHPTR</sequence>
<evidence type="ECO:0000256" key="1">
    <source>
        <dbReference type="ARBA" id="ARBA00004123"/>
    </source>
</evidence>
<dbReference type="GO" id="GO:2000177">
    <property type="term" value="P:regulation of neural precursor cell proliferation"/>
    <property type="evidence" value="ECO:0007669"/>
    <property type="project" value="UniProtKB-ARBA"/>
</dbReference>
<feature type="region of interest" description="Disordered" evidence="11">
    <location>
        <begin position="130"/>
        <end position="157"/>
    </location>
</feature>
<dbReference type="PROSITE" id="PS50222">
    <property type="entry name" value="EF_HAND_2"/>
    <property type="match status" value="2"/>
</dbReference>
<comment type="subcellular location">
    <subcellularLocation>
        <location evidence="1">Nucleus</location>
    </subcellularLocation>
</comment>